<feature type="compositionally biased region" description="Polar residues" evidence="1">
    <location>
        <begin position="32"/>
        <end position="48"/>
    </location>
</feature>
<keyword evidence="2" id="KW-0732">Signal</keyword>
<comment type="caution">
    <text evidence="3">The sequence shown here is derived from an EMBL/GenBank/DDBJ whole genome shotgun (WGS) entry which is preliminary data.</text>
</comment>
<evidence type="ECO:0000313" key="3">
    <source>
        <dbReference type="EMBL" id="MBE5040850.1"/>
    </source>
</evidence>
<feature type="chain" id="PRO_5038913026" evidence="2">
    <location>
        <begin position="19"/>
        <end position="338"/>
    </location>
</feature>
<gene>
    <name evidence="3" type="ORF">INF28_10305</name>
</gene>
<dbReference type="SUPFAM" id="SSF63829">
    <property type="entry name" value="Calcium-dependent phosphotriesterase"/>
    <property type="match status" value="1"/>
</dbReference>
<dbReference type="AlphaFoldDB" id="A0A9D5M591"/>
<evidence type="ECO:0000256" key="2">
    <source>
        <dbReference type="SAM" id="SignalP"/>
    </source>
</evidence>
<dbReference type="EMBL" id="JADCKB010000024">
    <property type="protein sequence ID" value="MBE5040850.1"/>
    <property type="molecule type" value="Genomic_DNA"/>
</dbReference>
<dbReference type="Proteomes" id="UP000806542">
    <property type="component" value="Unassembled WGS sequence"/>
</dbReference>
<accession>A0A9D5M591</accession>
<dbReference type="RefSeq" id="WP_226393395.1">
    <property type="nucleotide sequence ID" value="NZ_JADCKB010000024.1"/>
</dbReference>
<reference evidence="3" key="1">
    <citation type="submission" date="2020-10" db="EMBL/GenBank/DDBJ databases">
        <title>ChiBAC.</title>
        <authorList>
            <person name="Zenner C."/>
            <person name="Hitch T.C.A."/>
            <person name="Clavel T."/>
        </authorList>
    </citation>
    <scope>NUCLEOTIDE SEQUENCE</scope>
    <source>
        <strain evidence="3">DSM 107454</strain>
    </source>
</reference>
<feature type="signal peptide" evidence="2">
    <location>
        <begin position="1"/>
        <end position="18"/>
    </location>
</feature>
<dbReference type="PROSITE" id="PS51257">
    <property type="entry name" value="PROKAR_LIPOPROTEIN"/>
    <property type="match status" value="1"/>
</dbReference>
<protein>
    <submittedName>
        <fullName evidence="3">Uncharacterized protein</fullName>
    </submittedName>
</protein>
<evidence type="ECO:0000256" key="1">
    <source>
        <dbReference type="SAM" id="MobiDB-lite"/>
    </source>
</evidence>
<proteinExistence type="predicted"/>
<organism evidence="3 4">
    <name type="scientific">Ructibacterium gallinarum</name>
    <dbReference type="NCBI Taxonomy" id="2779355"/>
    <lineage>
        <taxon>Bacteria</taxon>
        <taxon>Bacillati</taxon>
        <taxon>Bacillota</taxon>
        <taxon>Clostridia</taxon>
        <taxon>Eubacteriales</taxon>
        <taxon>Oscillospiraceae</taxon>
        <taxon>Ructibacterium</taxon>
    </lineage>
</organism>
<keyword evidence="4" id="KW-1185">Reference proteome</keyword>
<name>A0A9D5M591_9FIRM</name>
<evidence type="ECO:0000313" key="4">
    <source>
        <dbReference type="Proteomes" id="UP000806542"/>
    </source>
</evidence>
<feature type="region of interest" description="Disordered" evidence="1">
    <location>
        <begin position="26"/>
        <end position="56"/>
    </location>
</feature>
<sequence>MKKLLALILAFVCVISLAACGGKTDNNDKTDTQVTSDSKQTPEPTQKAVSEPLNPTPGSVTIGDVTLTAELVNLDEPMQVSSQSKPCMAVSGDTVYIGNGDKIIKKYTLADNALTLEKEMNISNSNGIAVDGKGQLYADGGVFAAKIYDGEGNQIGEAAESGNISVSQTEDFALTYFTGRDAITKISGGTATPWVISRLRSSDPAQIKGPFTKVAAIEVVGNHALVAGSIENEQKLVAFDTAGNEIARSSEKLFGNGISAMTETENGYMTASVSTIHLIKNDGTFIGKSDSTKSLFGVEEAVWLKKFVPMEDGSVLALCGAKRADDTAEALLYRIKGF</sequence>